<name>A0AAE1E9T1_9GAST</name>
<comment type="caution">
    <text evidence="1">The sequence shown here is derived from an EMBL/GenBank/DDBJ whole genome shotgun (WGS) entry which is preliminary data.</text>
</comment>
<proteinExistence type="predicted"/>
<keyword evidence="2" id="KW-1185">Reference proteome</keyword>
<evidence type="ECO:0000313" key="2">
    <source>
        <dbReference type="Proteomes" id="UP001283361"/>
    </source>
</evidence>
<sequence>MQSSHLDLVVSVAQELVSMPVFCLPGYSDQVLAGPDVVMALTGSAQPHCLLTQIAPDQGRLPRHSQGRDNHSFGGCLQNFIEIRGKLFKLCKNECCKMLTRRALERRKNWANQYCYRTTIDFYSLCLFR</sequence>
<dbReference type="EMBL" id="JAWDGP010000547">
    <property type="protein sequence ID" value="KAK3799606.1"/>
    <property type="molecule type" value="Genomic_DNA"/>
</dbReference>
<evidence type="ECO:0000313" key="1">
    <source>
        <dbReference type="EMBL" id="KAK3799606.1"/>
    </source>
</evidence>
<dbReference type="AlphaFoldDB" id="A0AAE1E9T1"/>
<accession>A0AAE1E9T1</accession>
<gene>
    <name evidence="1" type="ORF">RRG08_059652</name>
</gene>
<protein>
    <submittedName>
        <fullName evidence="1">Uncharacterized protein</fullName>
    </submittedName>
</protein>
<reference evidence="1" key="1">
    <citation type="journal article" date="2023" name="G3 (Bethesda)">
        <title>A reference genome for the long-term kleptoplast-retaining sea slug Elysia crispata morphotype clarki.</title>
        <authorList>
            <person name="Eastman K.E."/>
            <person name="Pendleton A.L."/>
            <person name="Shaikh M.A."/>
            <person name="Suttiyut T."/>
            <person name="Ogas R."/>
            <person name="Tomko P."/>
            <person name="Gavelis G."/>
            <person name="Widhalm J.R."/>
            <person name="Wisecaver J.H."/>
        </authorList>
    </citation>
    <scope>NUCLEOTIDE SEQUENCE</scope>
    <source>
        <strain evidence="1">ECLA1</strain>
    </source>
</reference>
<dbReference type="Proteomes" id="UP001283361">
    <property type="component" value="Unassembled WGS sequence"/>
</dbReference>
<organism evidence="1 2">
    <name type="scientific">Elysia crispata</name>
    <name type="common">lettuce slug</name>
    <dbReference type="NCBI Taxonomy" id="231223"/>
    <lineage>
        <taxon>Eukaryota</taxon>
        <taxon>Metazoa</taxon>
        <taxon>Spiralia</taxon>
        <taxon>Lophotrochozoa</taxon>
        <taxon>Mollusca</taxon>
        <taxon>Gastropoda</taxon>
        <taxon>Heterobranchia</taxon>
        <taxon>Euthyneura</taxon>
        <taxon>Panpulmonata</taxon>
        <taxon>Sacoglossa</taxon>
        <taxon>Placobranchoidea</taxon>
        <taxon>Plakobranchidae</taxon>
        <taxon>Elysia</taxon>
    </lineage>
</organism>